<organism evidence="2 3">
    <name type="scientific">Kryptolebias marmoratus</name>
    <name type="common">Mangrove killifish</name>
    <name type="synonym">Rivulus marmoratus</name>
    <dbReference type="NCBI Taxonomy" id="37003"/>
    <lineage>
        <taxon>Eukaryota</taxon>
        <taxon>Metazoa</taxon>
        <taxon>Chordata</taxon>
        <taxon>Craniata</taxon>
        <taxon>Vertebrata</taxon>
        <taxon>Euteleostomi</taxon>
        <taxon>Actinopterygii</taxon>
        <taxon>Neopterygii</taxon>
        <taxon>Teleostei</taxon>
        <taxon>Neoteleostei</taxon>
        <taxon>Acanthomorphata</taxon>
        <taxon>Ovalentaria</taxon>
        <taxon>Atherinomorphae</taxon>
        <taxon>Cyprinodontiformes</taxon>
        <taxon>Rivulidae</taxon>
        <taxon>Kryptolebias</taxon>
    </lineage>
</organism>
<feature type="compositionally biased region" description="Low complexity" evidence="1">
    <location>
        <begin position="1"/>
        <end position="16"/>
    </location>
</feature>
<feature type="compositionally biased region" description="Polar residues" evidence="1">
    <location>
        <begin position="1308"/>
        <end position="1332"/>
    </location>
</feature>
<feature type="region of interest" description="Disordered" evidence="1">
    <location>
        <begin position="1267"/>
        <end position="1392"/>
    </location>
</feature>
<protein>
    <submittedName>
        <fullName evidence="2">Sickle tail protein homolog</fullName>
    </submittedName>
</protein>
<proteinExistence type="predicted"/>
<feature type="compositionally biased region" description="Basic residues" evidence="1">
    <location>
        <begin position="1383"/>
        <end position="1392"/>
    </location>
</feature>
<dbReference type="OMA" id="PECIHRI"/>
<dbReference type="InterPro" id="IPR051825">
    <property type="entry name" value="SRCIN1"/>
</dbReference>
<dbReference type="Ensembl" id="ENSKMAT00000022957.1">
    <property type="protein sequence ID" value="ENSKMAP00000022668.1"/>
    <property type="gene ID" value="ENSKMAG00000016830.1"/>
</dbReference>
<feature type="compositionally biased region" description="Basic and acidic residues" evidence="1">
    <location>
        <begin position="54"/>
        <end position="63"/>
    </location>
</feature>
<feature type="compositionally biased region" description="Polar residues" evidence="1">
    <location>
        <begin position="1350"/>
        <end position="1366"/>
    </location>
</feature>
<feature type="compositionally biased region" description="Polar residues" evidence="1">
    <location>
        <begin position="766"/>
        <end position="776"/>
    </location>
</feature>
<feature type="region of interest" description="Disordered" evidence="1">
    <location>
        <begin position="728"/>
        <end position="776"/>
    </location>
</feature>
<feature type="region of interest" description="Disordered" evidence="1">
    <location>
        <begin position="144"/>
        <end position="179"/>
    </location>
</feature>
<reference evidence="2" key="1">
    <citation type="submission" date="2025-08" db="UniProtKB">
        <authorList>
            <consortium name="Ensembl"/>
        </authorList>
    </citation>
    <scope>IDENTIFICATION</scope>
</reference>
<dbReference type="STRING" id="37003.ENSKMAP00000022668"/>
<dbReference type="GeneTree" id="ENSGT00940000156098"/>
<reference evidence="2" key="2">
    <citation type="submission" date="2025-09" db="UniProtKB">
        <authorList>
            <consortium name="Ensembl"/>
        </authorList>
    </citation>
    <scope>IDENTIFICATION</scope>
</reference>
<accession>A0A3Q3AZQ2</accession>
<dbReference type="GO" id="GO:0005737">
    <property type="term" value="C:cytoplasm"/>
    <property type="evidence" value="ECO:0007669"/>
    <property type="project" value="TreeGrafter"/>
</dbReference>
<dbReference type="Gene3D" id="1.20.58.1540">
    <property type="entry name" value="Actin interacting protein 3, C-terminal domain"/>
    <property type="match status" value="1"/>
</dbReference>
<feature type="compositionally biased region" description="Polar residues" evidence="1">
    <location>
        <begin position="533"/>
        <end position="549"/>
    </location>
</feature>
<evidence type="ECO:0000313" key="3">
    <source>
        <dbReference type="Proteomes" id="UP000264800"/>
    </source>
</evidence>
<feature type="compositionally biased region" description="Basic and acidic residues" evidence="1">
    <location>
        <begin position="1297"/>
        <end position="1306"/>
    </location>
</feature>
<keyword evidence="3" id="KW-1185">Reference proteome</keyword>
<feature type="compositionally biased region" description="Polar residues" evidence="1">
    <location>
        <begin position="750"/>
        <end position="759"/>
    </location>
</feature>
<feature type="region of interest" description="Disordered" evidence="1">
    <location>
        <begin position="529"/>
        <end position="549"/>
    </location>
</feature>
<feature type="region of interest" description="Disordered" evidence="1">
    <location>
        <begin position="1"/>
        <end position="91"/>
    </location>
</feature>
<dbReference type="Proteomes" id="UP000264800">
    <property type="component" value="Unplaced"/>
</dbReference>
<evidence type="ECO:0000256" key="1">
    <source>
        <dbReference type="SAM" id="MobiDB-lite"/>
    </source>
</evidence>
<feature type="compositionally biased region" description="Low complexity" evidence="1">
    <location>
        <begin position="1340"/>
        <end position="1349"/>
    </location>
</feature>
<dbReference type="PANTHER" id="PTHR22741:SF11">
    <property type="entry name" value="SICKLE TAIL PROTEIN HOMOLOG"/>
    <property type="match status" value="1"/>
</dbReference>
<dbReference type="PANTHER" id="PTHR22741">
    <property type="entry name" value="P140CAP/SNIP-RELATED"/>
    <property type="match status" value="1"/>
</dbReference>
<name>A0A3Q3AZQ2_KRYMA</name>
<sequence length="1392" mass="154005">MSPPMLRSMPSSPSRMVYGRGGTHGGKTVVDPGTTSSPQKQLSGGGQTSTSSILERRDIRPDADAGSSKSTTLVLHKDEGAQYPESYSSPQDVGRRLRISSSLCSAPPILTTDVVDSGVLGIPGGLQQYRASVKPLMDYGETREHQARSIHRQRSRKYGESQLPGVGIKTPPPSPHRVSDCRSFHGQMVGSVAQVSPEKKSPFRHSLRRDSHRFPVEIINRSRDCGSSFSMSSVFMDSPQEQLFQTHGTPSYIQSERMKAMEEQIASLAGLVHHALSMGSDVPGLKDPVSQSSGTKRVKNQCEGSSDIQNPMALMDAFSPPPSALQDPPSDWALRQSLVSAKRNACKLRLQLSQLKCLQLSNLDSVNSMLRIAGQELLMLMAEKLAQTEVAAYSQRAEVEKDRIQYVVTEEKLLTQLSELERFVEYLHSSVSGPTQSPVTLRDVEEGAVSLHRIGEALAILKDELPMLQTKMRSVLRLEVKAVHFLKEEPHKMDSMLKRVKVLTGTLSSLRRHLSESTSSAQVEALKVLDNGPPNTQNPCSSPKPQPQYSLRMPLPTTYLSMSQVQDSVICHPYQHLNNLSLTHEHDSPIVTKTTERQTPECSWSAQKAQTIESIPDESDVREGCSVTLQACQLPAAAAEPLTVASPCTQRSWMLQVEKPRHCIEDGNSKENQDWVKSFPPFRRLDDVTSGMSEVTNTSNKELAGAQKPGDQIAPQAKPPCQLLKVQRKPPTCDPASISSACTKEEGGNKASTEMSNRNYLPDGFKQNSEGKGTTSPLKATCNQQSTLELAWTNGSTLKLISTNALKDFHEDGTTRMLKCTEKVPFLNSVILEKQKVTSSGTLQTRSLLGLPCVSGQMDTEEVPSQKEQGFLRNTPDQTGKQNVEHVVSPTTDVPTVVTLQKYTNQASPEPQNKAAKKLQADKSNVTVITLQKNNTLKHCEIEPLPEFQQNESHKKHQNSTPIRIPLPPSSSKQQNQDETVQVPKDQSLCSKNNSGLSPTVWNKEPPPPLLTYDFNHDSESRISKVNIRTRSRMKKIDNMNDFTSENSTGEPVYLGQEKFGFEDGDKSTSKHLTTILECKEDHDKILCQSSVLEKAEIKWEDKEDCVKKFFFTDTNIGLGFTDVPENGQNSPQFSALHASNFENQSQDQTNMKTEAKSKFKFKLPKNKLAALSQAIRTRTNKIGKKTTETIVIEKEEKILPDCRPVMETKKQTKESKHSKVNCDRNISVNTKLSKSNAQVEAFCKDAFQSINSLEESIKQLEISMDTITAPPDPPPIVFSLSDNHKSSFDPTVGVQPKDKHKERSPSKRSTTQILRGQSPPQNKRAKPQSSQHSRRTTSKKQSTSRTQSPSAHQTQTKSQTLSSGSPKKRPEGQQQSSQKPPSKPHHAASSH</sequence>
<feature type="compositionally biased region" description="Polar residues" evidence="1">
    <location>
        <begin position="988"/>
        <end position="1001"/>
    </location>
</feature>
<feature type="region of interest" description="Disordered" evidence="1">
    <location>
        <begin position="948"/>
        <end position="1007"/>
    </location>
</feature>
<feature type="region of interest" description="Disordered" evidence="1">
    <location>
        <begin position="283"/>
        <end position="306"/>
    </location>
</feature>
<evidence type="ECO:0000313" key="2">
    <source>
        <dbReference type="Ensembl" id="ENSKMAP00000022668.1"/>
    </source>
</evidence>
<feature type="compositionally biased region" description="Polar residues" evidence="1">
    <location>
        <begin position="33"/>
        <end position="42"/>
    </location>
</feature>
<feature type="compositionally biased region" description="Polar residues" evidence="1">
    <location>
        <begin position="970"/>
        <end position="980"/>
    </location>
</feature>